<accession>A0ABW2HEK6</accession>
<dbReference type="EMBL" id="JBHTBE010000001">
    <property type="protein sequence ID" value="MFC7268189.1"/>
    <property type="molecule type" value="Genomic_DNA"/>
</dbReference>
<evidence type="ECO:0000313" key="1">
    <source>
        <dbReference type="EMBL" id="MFC7268189.1"/>
    </source>
</evidence>
<name>A0ABW2HEK6_9MICO</name>
<dbReference type="RefSeq" id="WP_262873103.1">
    <property type="nucleotide sequence ID" value="NZ_BAABKW010000005.1"/>
</dbReference>
<protein>
    <submittedName>
        <fullName evidence="1">Uncharacterized protein</fullName>
    </submittedName>
</protein>
<keyword evidence="2" id="KW-1185">Reference proteome</keyword>
<evidence type="ECO:0000313" key="2">
    <source>
        <dbReference type="Proteomes" id="UP001596507"/>
    </source>
</evidence>
<dbReference type="Proteomes" id="UP001596507">
    <property type="component" value="Unassembled WGS sequence"/>
</dbReference>
<gene>
    <name evidence="1" type="ORF">ACFQRL_04350</name>
</gene>
<sequence>MEEAKSRTTGVVWDAEQFAALSTGERDSLRDSLVCTACGADAYYIREARNGRRACFGARPHRADCELASFVTDDGGGAPLDEVDELINAGDIFRIDPNRGRTIRHVRNDPSAPDSTGGSAVRYARRGRGNVRQSSMGLGRLLRQLVLREPFRRSQTLLIMSDDSRQTVRSGCVHLSEIEEKHRNRLRVYWGTIRFPRPKDDGGAWLNTGWGSPTIVINAEELAAVLERSGLEELDDLSGSFFAIMGRLRETANGKQ</sequence>
<proteinExistence type="predicted"/>
<comment type="caution">
    <text evidence="1">The sequence shown here is derived from an EMBL/GenBank/DDBJ whole genome shotgun (WGS) entry which is preliminary data.</text>
</comment>
<organism evidence="1 2">
    <name type="scientific">Microbacterium fluvii</name>
    <dbReference type="NCBI Taxonomy" id="415215"/>
    <lineage>
        <taxon>Bacteria</taxon>
        <taxon>Bacillati</taxon>
        <taxon>Actinomycetota</taxon>
        <taxon>Actinomycetes</taxon>
        <taxon>Micrococcales</taxon>
        <taxon>Microbacteriaceae</taxon>
        <taxon>Microbacterium</taxon>
    </lineage>
</organism>
<reference evidence="2" key="1">
    <citation type="journal article" date="2019" name="Int. J. Syst. Evol. Microbiol.">
        <title>The Global Catalogue of Microorganisms (GCM) 10K type strain sequencing project: providing services to taxonomists for standard genome sequencing and annotation.</title>
        <authorList>
            <consortium name="The Broad Institute Genomics Platform"/>
            <consortium name="The Broad Institute Genome Sequencing Center for Infectious Disease"/>
            <person name="Wu L."/>
            <person name="Ma J."/>
        </authorList>
    </citation>
    <scope>NUCLEOTIDE SEQUENCE [LARGE SCALE GENOMIC DNA]</scope>
    <source>
        <strain evidence="2">CGMCC 1.15772</strain>
    </source>
</reference>